<dbReference type="EMBL" id="JBBBZM010000161">
    <property type="protein sequence ID" value="KAL0632589.1"/>
    <property type="molecule type" value="Genomic_DNA"/>
</dbReference>
<organism evidence="2 3">
    <name type="scientific">Discina gigas</name>
    <dbReference type="NCBI Taxonomy" id="1032678"/>
    <lineage>
        <taxon>Eukaryota</taxon>
        <taxon>Fungi</taxon>
        <taxon>Dikarya</taxon>
        <taxon>Ascomycota</taxon>
        <taxon>Pezizomycotina</taxon>
        <taxon>Pezizomycetes</taxon>
        <taxon>Pezizales</taxon>
        <taxon>Discinaceae</taxon>
        <taxon>Discina</taxon>
    </lineage>
</organism>
<dbReference type="Proteomes" id="UP001447188">
    <property type="component" value="Unassembled WGS sequence"/>
</dbReference>
<name>A0ABR3G9G6_9PEZI</name>
<keyword evidence="3" id="KW-1185">Reference proteome</keyword>
<feature type="compositionally biased region" description="Pro residues" evidence="1">
    <location>
        <begin position="1"/>
        <end position="12"/>
    </location>
</feature>
<accession>A0ABR3G9G6</accession>
<sequence length="101" mass="10805">MPTEPTVPPASPTTPVLPSASGNPTAATNARWKPLPPTPPAAYGVATCPPRKPVPVRTTAVPIPTSTTSKVSLIDTSKARMYWCHVLQEWRLVPPLDRDAK</sequence>
<gene>
    <name evidence="2" type="ORF">Q9L58_008520</name>
</gene>
<evidence type="ECO:0000256" key="1">
    <source>
        <dbReference type="SAM" id="MobiDB-lite"/>
    </source>
</evidence>
<evidence type="ECO:0000313" key="3">
    <source>
        <dbReference type="Proteomes" id="UP001447188"/>
    </source>
</evidence>
<evidence type="ECO:0000313" key="2">
    <source>
        <dbReference type="EMBL" id="KAL0632589.1"/>
    </source>
</evidence>
<proteinExistence type="predicted"/>
<comment type="caution">
    <text evidence="2">The sequence shown here is derived from an EMBL/GenBank/DDBJ whole genome shotgun (WGS) entry which is preliminary data.</text>
</comment>
<reference evidence="2 3" key="1">
    <citation type="submission" date="2024-02" db="EMBL/GenBank/DDBJ databases">
        <title>Discinaceae phylogenomics.</title>
        <authorList>
            <person name="Dirks A.C."/>
            <person name="James T.Y."/>
        </authorList>
    </citation>
    <scope>NUCLEOTIDE SEQUENCE [LARGE SCALE GENOMIC DNA]</scope>
    <source>
        <strain evidence="2 3">ACD0624</strain>
    </source>
</reference>
<feature type="region of interest" description="Disordered" evidence="1">
    <location>
        <begin position="1"/>
        <end position="50"/>
    </location>
</feature>
<protein>
    <submittedName>
        <fullName evidence="2">Uncharacterized protein</fullName>
    </submittedName>
</protein>